<evidence type="ECO:0000259" key="2">
    <source>
        <dbReference type="Pfam" id="PF11790"/>
    </source>
</evidence>
<protein>
    <recommendedName>
        <fullName evidence="2">Asl1-like glycosyl hydrolase catalytic domain-containing protein</fullName>
    </recommendedName>
</protein>
<reference evidence="3" key="1">
    <citation type="submission" date="2021-07" db="EMBL/GenBank/DDBJ databases">
        <authorList>
            <person name="Branca A.L. A."/>
        </authorList>
    </citation>
    <scope>NUCLEOTIDE SEQUENCE</scope>
</reference>
<dbReference type="OrthoDB" id="43654at2759"/>
<dbReference type="GO" id="GO:0009277">
    <property type="term" value="C:fungal-type cell wall"/>
    <property type="evidence" value="ECO:0007669"/>
    <property type="project" value="TreeGrafter"/>
</dbReference>
<dbReference type="Pfam" id="PF11790">
    <property type="entry name" value="Glyco_hydro_cc"/>
    <property type="match status" value="1"/>
</dbReference>
<evidence type="ECO:0000256" key="1">
    <source>
        <dbReference type="SAM" id="SignalP"/>
    </source>
</evidence>
<accession>A0A9W4JFF8</accession>
<feature type="domain" description="Asl1-like glycosyl hydrolase catalytic" evidence="2">
    <location>
        <begin position="28"/>
        <end position="256"/>
    </location>
</feature>
<keyword evidence="4" id="KW-1185">Reference proteome</keyword>
<dbReference type="Gene3D" id="3.20.20.80">
    <property type="entry name" value="Glycosidases"/>
    <property type="match status" value="1"/>
</dbReference>
<dbReference type="FunFam" id="3.20.20.80:FF:000271">
    <property type="entry name" value="Alkali-sensitive linkage protein 1"/>
    <property type="match status" value="1"/>
</dbReference>
<proteinExistence type="predicted"/>
<dbReference type="InterPro" id="IPR053183">
    <property type="entry name" value="ASL1"/>
</dbReference>
<feature type="signal peptide" evidence="1">
    <location>
        <begin position="1"/>
        <end position="21"/>
    </location>
</feature>
<name>A0A9W4JFF8_9EURO</name>
<dbReference type="SUPFAM" id="SSF51445">
    <property type="entry name" value="(Trans)glycosidases"/>
    <property type="match status" value="1"/>
</dbReference>
<feature type="chain" id="PRO_5040811286" description="Asl1-like glycosyl hydrolase catalytic domain-containing protein" evidence="1">
    <location>
        <begin position="22"/>
        <end position="261"/>
    </location>
</feature>
<comment type="caution">
    <text evidence="3">The sequence shown here is derived from an EMBL/GenBank/DDBJ whole genome shotgun (WGS) entry which is preliminary data.</text>
</comment>
<dbReference type="EMBL" id="CAJVPG010000288">
    <property type="protein sequence ID" value="CAG8388018.1"/>
    <property type="molecule type" value="Genomic_DNA"/>
</dbReference>
<dbReference type="PANTHER" id="PTHR34154">
    <property type="entry name" value="ALKALI-SENSITIVE LINKAGE PROTEIN 1"/>
    <property type="match status" value="1"/>
</dbReference>
<dbReference type="PANTHER" id="PTHR34154:SF10">
    <property type="entry name" value="ASL1-LIKE GLYCOSYL HYDROLASE CATALYTIC DOMAIN-CONTAINING PROTEIN"/>
    <property type="match status" value="1"/>
</dbReference>
<dbReference type="GO" id="GO:0071966">
    <property type="term" value="P:fungal-type cell wall polysaccharide metabolic process"/>
    <property type="evidence" value="ECO:0007669"/>
    <property type="project" value="TreeGrafter"/>
</dbReference>
<gene>
    <name evidence="3" type="ORF">PSALAMII_LOCUS6428</name>
</gene>
<evidence type="ECO:0000313" key="4">
    <source>
        <dbReference type="Proteomes" id="UP001152649"/>
    </source>
</evidence>
<dbReference type="InterPro" id="IPR024655">
    <property type="entry name" value="Asl1_glyco_hydro_catalytic"/>
</dbReference>
<dbReference type="InterPro" id="IPR017853">
    <property type="entry name" value="GH"/>
</dbReference>
<keyword evidence="1" id="KW-0732">Signal</keyword>
<organism evidence="3 4">
    <name type="scientific">Penicillium salamii</name>
    <dbReference type="NCBI Taxonomy" id="1612424"/>
    <lineage>
        <taxon>Eukaryota</taxon>
        <taxon>Fungi</taxon>
        <taxon>Dikarya</taxon>
        <taxon>Ascomycota</taxon>
        <taxon>Pezizomycotina</taxon>
        <taxon>Eurotiomycetes</taxon>
        <taxon>Eurotiomycetidae</taxon>
        <taxon>Eurotiales</taxon>
        <taxon>Aspergillaceae</taxon>
        <taxon>Penicillium</taxon>
    </lineage>
</organism>
<evidence type="ECO:0000313" key="3">
    <source>
        <dbReference type="EMBL" id="CAG8388018.1"/>
    </source>
</evidence>
<dbReference type="Proteomes" id="UP001152649">
    <property type="component" value="Unassembled WGS sequence"/>
</dbReference>
<dbReference type="AlphaFoldDB" id="A0A9W4JFF8"/>
<sequence>MILVVTFLFVSLLAYLTRVKGGSTSKRGAAYNDIATVPLLHGSGTISWAYNWAMSELNELPFGVEFVPMLWGTEFDHWVELTESSLANGSTYLLGFNEPDMSSQSNMSPSVAATHYRNHITYFKDRAKLVSPAVTSSISTGMGLDWLDKFMEFCFDCGISVAAVHWYGDSADAFKSFIHNVINFARSHELAEVWITEFALNADTSGVVNQATTEAFIESITPWLDSQSMVTRYSYFMCAEGYLLSHGALNAAGQAYASSCG</sequence>